<keyword evidence="4 7" id="KW-0812">Transmembrane</keyword>
<feature type="transmembrane region" description="Helical" evidence="7">
    <location>
        <begin position="12"/>
        <end position="31"/>
    </location>
</feature>
<dbReference type="GO" id="GO:0005886">
    <property type="term" value="C:plasma membrane"/>
    <property type="evidence" value="ECO:0007669"/>
    <property type="project" value="UniProtKB-SubCell"/>
</dbReference>
<evidence type="ECO:0000256" key="5">
    <source>
        <dbReference type="ARBA" id="ARBA00022989"/>
    </source>
</evidence>
<reference evidence="8 9" key="1">
    <citation type="submission" date="2016-08" db="EMBL/GenBank/DDBJ databases">
        <title>A new outlook on sporulation: Clostridium algidixylanolyticum.</title>
        <authorList>
            <person name="Poppleton D.I."/>
            <person name="Gribaldo S."/>
        </authorList>
    </citation>
    <scope>NUCLEOTIDE SEQUENCE [LARGE SCALE GENOMIC DNA]</scope>
    <source>
        <strain evidence="8 9">SPL73</strain>
    </source>
</reference>
<keyword evidence="6 7" id="KW-0472">Membrane</keyword>
<feature type="transmembrane region" description="Helical" evidence="7">
    <location>
        <begin position="359"/>
        <end position="376"/>
    </location>
</feature>
<evidence type="ECO:0000313" key="8">
    <source>
        <dbReference type="EMBL" id="RKD28530.1"/>
    </source>
</evidence>
<dbReference type="GO" id="GO:0042910">
    <property type="term" value="F:xenobiotic transmembrane transporter activity"/>
    <property type="evidence" value="ECO:0007669"/>
    <property type="project" value="InterPro"/>
</dbReference>
<dbReference type="Pfam" id="PF01554">
    <property type="entry name" value="MatE"/>
    <property type="match status" value="2"/>
</dbReference>
<proteinExistence type="predicted"/>
<gene>
    <name evidence="8" type="ORF">BET01_09915</name>
</gene>
<dbReference type="InterPro" id="IPR052031">
    <property type="entry name" value="Membrane_Transporter-Flippase"/>
</dbReference>
<feature type="transmembrane region" description="Helical" evidence="7">
    <location>
        <begin position="315"/>
        <end position="339"/>
    </location>
</feature>
<feature type="transmembrane region" description="Helical" evidence="7">
    <location>
        <begin position="421"/>
        <end position="438"/>
    </location>
</feature>
<dbReference type="NCBIfam" id="TIGR00797">
    <property type="entry name" value="matE"/>
    <property type="match status" value="1"/>
</dbReference>
<protein>
    <submittedName>
        <fullName evidence="8">MATE family efflux transporter</fullName>
    </submittedName>
</protein>
<dbReference type="InterPro" id="IPR002528">
    <property type="entry name" value="MATE_fam"/>
</dbReference>
<evidence type="ECO:0000256" key="4">
    <source>
        <dbReference type="ARBA" id="ARBA00022692"/>
    </source>
</evidence>
<dbReference type="CDD" id="cd13138">
    <property type="entry name" value="MATE_yoeA_like"/>
    <property type="match status" value="1"/>
</dbReference>
<dbReference type="Proteomes" id="UP000284277">
    <property type="component" value="Unassembled WGS sequence"/>
</dbReference>
<evidence type="ECO:0000256" key="6">
    <source>
        <dbReference type="ARBA" id="ARBA00023136"/>
    </source>
</evidence>
<keyword evidence="3" id="KW-1003">Cell membrane</keyword>
<dbReference type="RefSeq" id="WP_120198490.1">
    <property type="nucleotide sequence ID" value="NZ_MCIA01000034.1"/>
</dbReference>
<organism evidence="8 9">
    <name type="scientific">Lacrimispora algidixylanolytica</name>
    <dbReference type="NCBI Taxonomy" id="94868"/>
    <lineage>
        <taxon>Bacteria</taxon>
        <taxon>Bacillati</taxon>
        <taxon>Bacillota</taxon>
        <taxon>Clostridia</taxon>
        <taxon>Lachnospirales</taxon>
        <taxon>Lachnospiraceae</taxon>
        <taxon>Lacrimispora</taxon>
    </lineage>
</organism>
<feature type="transmembrane region" description="Helical" evidence="7">
    <location>
        <begin position="97"/>
        <end position="114"/>
    </location>
</feature>
<feature type="transmembrane region" description="Helical" evidence="7">
    <location>
        <begin position="43"/>
        <end position="64"/>
    </location>
</feature>
<keyword evidence="9" id="KW-1185">Reference proteome</keyword>
<feature type="transmembrane region" description="Helical" evidence="7">
    <location>
        <begin position="134"/>
        <end position="151"/>
    </location>
</feature>
<evidence type="ECO:0000256" key="7">
    <source>
        <dbReference type="SAM" id="Phobius"/>
    </source>
</evidence>
<evidence type="ECO:0000256" key="3">
    <source>
        <dbReference type="ARBA" id="ARBA00022475"/>
    </source>
</evidence>
<dbReference type="GO" id="GO:0015297">
    <property type="term" value="F:antiporter activity"/>
    <property type="evidence" value="ECO:0007669"/>
    <property type="project" value="InterPro"/>
</dbReference>
<comment type="caution">
    <text evidence="8">The sequence shown here is derived from an EMBL/GenBank/DDBJ whole genome shotgun (WGS) entry which is preliminary data.</text>
</comment>
<sequence length="448" mass="48562">METDMTKGSPLPIILKFTLPLFLGNIFQQLYNMVDTIIVGRFVGPGALAAVGSTGTIMFLVIGFSQGMSTGFTVLTSQRFGAGDGEGTKHSVANGTILSLFVVVFMTGISLLFMKPLLRLMNTPDDIFSDALTYISIICIGIVANVFYNLFSSFLRAVGNSRVPLYFLAFSSALNLLLNLLFVITFQWGVAGSAWATNISQAISAILCLYYIFKKAPGLAPLKHHWRLNWTDTRHQLSVGIPMALQFGITASGTMIMQSAINLFGSTAVASFTAASKFQNIAMQGMMAMGQTMATYTGQNYGKGDIKRIKKGVRLALGTEFIYAIVGSIVVCLALPHALLLFFSGDVDVSAMLPWAKTYIYLCAVFYIPLSTIFIFRNTMQGCGYGFLPMMGGVVELIARLVMAVFAIRFVSFPLSCAGDPAAWVSAALFTGIAYIIVMKKVEKKMSS</sequence>
<dbReference type="InterPro" id="IPR048279">
    <property type="entry name" value="MdtK-like"/>
</dbReference>
<evidence type="ECO:0000256" key="1">
    <source>
        <dbReference type="ARBA" id="ARBA00004651"/>
    </source>
</evidence>
<keyword evidence="5 7" id="KW-1133">Transmembrane helix</keyword>
<feature type="transmembrane region" description="Helical" evidence="7">
    <location>
        <begin position="163"/>
        <end position="188"/>
    </location>
</feature>
<accession>A0A419STF9</accession>
<comment type="subcellular location">
    <subcellularLocation>
        <location evidence="1">Cell membrane</location>
        <topology evidence="1">Multi-pass membrane protein</topology>
    </subcellularLocation>
</comment>
<feature type="transmembrane region" description="Helical" evidence="7">
    <location>
        <begin position="194"/>
        <end position="213"/>
    </location>
</feature>
<evidence type="ECO:0000313" key="9">
    <source>
        <dbReference type="Proteomes" id="UP000284277"/>
    </source>
</evidence>
<name>A0A419STF9_9FIRM</name>
<dbReference type="PIRSF" id="PIRSF006603">
    <property type="entry name" value="DinF"/>
    <property type="match status" value="1"/>
</dbReference>
<keyword evidence="2" id="KW-0813">Transport</keyword>
<evidence type="ECO:0000256" key="2">
    <source>
        <dbReference type="ARBA" id="ARBA00022448"/>
    </source>
</evidence>
<dbReference type="EMBL" id="MCIA01000034">
    <property type="protein sequence ID" value="RKD28530.1"/>
    <property type="molecule type" value="Genomic_DNA"/>
</dbReference>
<dbReference type="PANTHER" id="PTHR43549:SF3">
    <property type="entry name" value="MULTIDRUG RESISTANCE PROTEIN YPNP-RELATED"/>
    <property type="match status" value="1"/>
</dbReference>
<dbReference type="OrthoDB" id="9776324at2"/>
<dbReference type="AlphaFoldDB" id="A0A419STF9"/>
<dbReference type="PANTHER" id="PTHR43549">
    <property type="entry name" value="MULTIDRUG RESISTANCE PROTEIN YPNP-RELATED"/>
    <property type="match status" value="1"/>
</dbReference>